<sequence length="80" mass="9172">MSISSKTRKMLWGRAANRCAICKIELVMDETETDDESVIGDECHIVAREEDGPRGESILSKEQRDKYNNLILLYKILLLD</sequence>
<dbReference type="EMBL" id="JBHTKZ010000148">
    <property type="protein sequence ID" value="MFD1184565.1"/>
    <property type="molecule type" value="Genomic_DNA"/>
</dbReference>
<evidence type="ECO:0000313" key="1">
    <source>
        <dbReference type="EMBL" id="MFD1184565.1"/>
    </source>
</evidence>
<comment type="caution">
    <text evidence="1">The sequence shown here is derived from an EMBL/GenBank/DDBJ whole genome shotgun (WGS) entry which is preliminary data.</text>
</comment>
<accession>A0ABW3SM39</accession>
<organism evidence="1 2">
    <name type="scientific">Paenibacillus timonensis</name>
    <dbReference type="NCBI Taxonomy" id="225915"/>
    <lineage>
        <taxon>Bacteria</taxon>
        <taxon>Bacillati</taxon>
        <taxon>Bacillota</taxon>
        <taxon>Bacilli</taxon>
        <taxon>Bacillales</taxon>
        <taxon>Paenibacillaceae</taxon>
        <taxon>Paenibacillus</taxon>
    </lineage>
</organism>
<keyword evidence="2" id="KW-1185">Reference proteome</keyword>
<evidence type="ECO:0000313" key="2">
    <source>
        <dbReference type="Proteomes" id="UP001597211"/>
    </source>
</evidence>
<dbReference type="Proteomes" id="UP001597211">
    <property type="component" value="Unassembled WGS sequence"/>
</dbReference>
<reference evidence="2" key="1">
    <citation type="journal article" date="2019" name="Int. J. Syst. Evol. Microbiol.">
        <title>The Global Catalogue of Microorganisms (GCM) 10K type strain sequencing project: providing services to taxonomists for standard genome sequencing and annotation.</title>
        <authorList>
            <consortium name="The Broad Institute Genomics Platform"/>
            <consortium name="The Broad Institute Genome Sequencing Center for Infectious Disease"/>
            <person name="Wu L."/>
            <person name="Ma J."/>
        </authorList>
    </citation>
    <scope>NUCLEOTIDE SEQUENCE [LARGE SCALE GENOMIC DNA]</scope>
    <source>
        <strain evidence="2">CCUG 48216</strain>
    </source>
</reference>
<proteinExistence type="predicted"/>
<dbReference type="RefSeq" id="WP_379267281.1">
    <property type="nucleotide sequence ID" value="NZ_JBHTKZ010000148.1"/>
</dbReference>
<name>A0ABW3SM39_9BACL</name>
<protein>
    <submittedName>
        <fullName evidence="1">Uncharacterized protein</fullName>
    </submittedName>
</protein>
<gene>
    <name evidence="1" type="ORF">ACFQ2Z_24955</name>
</gene>